<organism evidence="2 3">
    <name type="scientific">Psilocybe cf. subviscida</name>
    <dbReference type="NCBI Taxonomy" id="2480587"/>
    <lineage>
        <taxon>Eukaryota</taxon>
        <taxon>Fungi</taxon>
        <taxon>Dikarya</taxon>
        <taxon>Basidiomycota</taxon>
        <taxon>Agaricomycotina</taxon>
        <taxon>Agaricomycetes</taxon>
        <taxon>Agaricomycetidae</taxon>
        <taxon>Agaricales</taxon>
        <taxon>Agaricineae</taxon>
        <taxon>Strophariaceae</taxon>
        <taxon>Psilocybe</taxon>
    </lineage>
</organism>
<feature type="region of interest" description="Disordered" evidence="1">
    <location>
        <begin position="457"/>
        <end position="495"/>
    </location>
</feature>
<feature type="compositionally biased region" description="Basic residues" evidence="1">
    <location>
        <begin position="483"/>
        <end position="495"/>
    </location>
</feature>
<dbReference type="AlphaFoldDB" id="A0A8H5F2D8"/>
<sequence>MADPGNALVEKQNQQQINGDDNDYEYETDDNEQSTHPPQWPKNPAGHAMEGHPGKSPRISCTPPIPQPYFAPANTTSGHPQQAGRELHYDDNPFVLPPPGREKTPTYEPLHAHASRVPSMQPSRSPTLTPVAGCKNLPSIFVGYEGAKSNPHFARTRQGTTPRLPGPNAHPYTDAIFERIVFSNKALLANISDHQHAIIDSDPNAIRILFSLNASHTQNIQKPQWGEQIASRIQTWGFDDDALEVIEAAPKGPVSRGKNNQPYVWILVGASEETRALLDWQQTFAFEEDYVFFSKKLEVKPNAGHWVVETLGGARITSNTATMKTVIDNAHTDLVKKESFKTVTHRIYRLRGIPGTPEEHANYALNTLSILYVHSRDHITGAPRPLWLVMCEPITEDVRDHNLWLKCFRDLTFRNGMTEFTHPDVNVSCDACKAITHYHYECPQTGVPGWMGPVSETGAEFEKHLTDPKEPRPTRPVQGRPRGGFKRAAKGGKHK</sequence>
<dbReference type="Proteomes" id="UP000567179">
    <property type="component" value="Unassembled WGS sequence"/>
</dbReference>
<dbReference type="EMBL" id="JAACJJ010000028">
    <property type="protein sequence ID" value="KAF5321057.1"/>
    <property type="molecule type" value="Genomic_DNA"/>
</dbReference>
<evidence type="ECO:0000313" key="2">
    <source>
        <dbReference type="EMBL" id="KAF5321057.1"/>
    </source>
</evidence>
<feature type="region of interest" description="Disordered" evidence="1">
    <location>
        <begin position="1"/>
        <end position="102"/>
    </location>
</feature>
<comment type="caution">
    <text evidence="2">The sequence shown here is derived from an EMBL/GenBank/DDBJ whole genome shotgun (WGS) entry which is preliminary data.</text>
</comment>
<reference evidence="2 3" key="1">
    <citation type="journal article" date="2020" name="ISME J.">
        <title>Uncovering the hidden diversity of litter-decomposition mechanisms in mushroom-forming fungi.</title>
        <authorList>
            <person name="Floudas D."/>
            <person name="Bentzer J."/>
            <person name="Ahren D."/>
            <person name="Johansson T."/>
            <person name="Persson P."/>
            <person name="Tunlid A."/>
        </authorList>
    </citation>
    <scope>NUCLEOTIDE SEQUENCE [LARGE SCALE GENOMIC DNA]</scope>
    <source>
        <strain evidence="2 3">CBS 101986</strain>
    </source>
</reference>
<evidence type="ECO:0000313" key="3">
    <source>
        <dbReference type="Proteomes" id="UP000567179"/>
    </source>
</evidence>
<keyword evidence="3" id="KW-1185">Reference proteome</keyword>
<feature type="compositionally biased region" description="Basic and acidic residues" evidence="1">
    <location>
        <begin position="460"/>
        <end position="473"/>
    </location>
</feature>
<evidence type="ECO:0000256" key="1">
    <source>
        <dbReference type="SAM" id="MobiDB-lite"/>
    </source>
</evidence>
<feature type="compositionally biased region" description="Acidic residues" evidence="1">
    <location>
        <begin position="20"/>
        <end position="32"/>
    </location>
</feature>
<protein>
    <submittedName>
        <fullName evidence="2">Uncharacterized protein</fullName>
    </submittedName>
</protein>
<accession>A0A8H5F2D8</accession>
<gene>
    <name evidence="2" type="ORF">D9619_000321</name>
</gene>
<dbReference type="OrthoDB" id="2755229at2759"/>
<proteinExistence type="predicted"/>
<name>A0A8H5F2D8_9AGAR</name>